<dbReference type="Proteomes" id="UP000631114">
    <property type="component" value="Unassembled WGS sequence"/>
</dbReference>
<organism evidence="1 2">
    <name type="scientific">Coptis chinensis</name>
    <dbReference type="NCBI Taxonomy" id="261450"/>
    <lineage>
        <taxon>Eukaryota</taxon>
        <taxon>Viridiplantae</taxon>
        <taxon>Streptophyta</taxon>
        <taxon>Embryophyta</taxon>
        <taxon>Tracheophyta</taxon>
        <taxon>Spermatophyta</taxon>
        <taxon>Magnoliopsida</taxon>
        <taxon>Ranunculales</taxon>
        <taxon>Ranunculaceae</taxon>
        <taxon>Coptidoideae</taxon>
        <taxon>Coptis</taxon>
    </lineage>
</organism>
<proteinExistence type="predicted"/>
<sequence length="285" mass="31035">MDALGAGAWTLGHLGVGTWVLGRERLGVGTWVLGCERLLGRLDVGVLGADALDAGVVRRDEMNHALTPALKAFFLYQLLGLLLKLLNGELAWSTQREVLKVLGIMGNQLSLSGSHCEGACAGSDSGQHIHSVDELPMDLWPSFAMSEDYYSTALERLETAAWRVRCGHLCMGIGTLGAWTVGHERLDAWMWTAWLQALERMGVGAWALGCLGVGPWTLVHLVAWALGRGRLGAWTVGRERLSAWELGLRCLGRLDGWTRTLGRLDVDACAWAWVPWALGQLDVNA</sequence>
<comment type="caution">
    <text evidence="1">The sequence shown here is derived from an EMBL/GenBank/DDBJ whole genome shotgun (WGS) entry which is preliminary data.</text>
</comment>
<accession>A0A835M5B6</accession>
<protein>
    <submittedName>
        <fullName evidence="1">Uncharacterized protein</fullName>
    </submittedName>
</protein>
<dbReference type="OrthoDB" id="381190at2759"/>
<dbReference type="EMBL" id="JADFTS010000002">
    <property type="protein sequence ID" value="KAF9620228.1"/>
    <property type="molecule type" value="Genomic_DNA"/>
</dbReference>
<dbReference type="AlphaFoldDB" id="A0A835M5B6"/>
<gene>
    <name evidence="1" type="ORF">IFM89_010963</name>
</gene>
<name>A0A835M5B6_9MAGN</name>
<evidence type="ECO:0000313" key="2">
    <source>
        <dbReference type="Proteomes" id="UP000631114"/>
    </source>
</evidence>
<keyword evidence="2" id="KW-1185">Reference proteome</keyword>
<reference evidence="1 2" key="1">
    <citation type="submission" date="2020-10" db="EMBL/GenBank/DDBJ databases">
        <title>The Coptis chinensis genome and diversification of protoberbering-type alkaloids.</title>
        <authorList>
            <person name="Wang B."/>
            <person name="Shu S."/>
            <person name="Song C."/>
            <person name="Liu Y."/>
        </authorList>
    </citation>
    <scope>NUCLEOTIDE SEQUENCE [LARGE SCALE GENOMIC DNA]</scope>
    <source>
        <strain evidence="1">HL-2020</strain>
        <tissue evidence="1">Leaf</tissue>
    </source>
</reference>
<evidence type="ECO:0000313" key="1">
    <source>
        <dbReference type="EMBL" id="KAF9620228.1"/>
    </source>
</evidence>